<proteinExistence type="predicted"/>
<protein>
    <submittedName>
        <fullName evidence="2">Uncharacterized protein</fullName>
    </submittedName>
</protein>
<sequence length="88" mass="9208">MYVSHFLLVTSFSDPWEDSNLASEMSEGRVGCVAGSVGDVLIVAGGDSGTDINATTTASVESYDPAQGQWCQECALPQPRAYAGTAFI</sequence>
<dbReference type="SUPFAM" id="SSF117281">
    <property type="entry name" value="Kelch motif"/>
    <property type="match status" value="1"/>
</dbReference>
<gene>
    <name evidence="2" type="ORF">EVAR_50809_1</name>
</gene>
<reference evidence="2 3" key="1">
    <citation type="journal article" date="2019" name="Commun. Biol.">
        <title>The bagworm genome reveals a unique fibroin gene that provides high tensile strength.</title>
        <authorList>
            <person name="Kono N."/>
            <person name="Nakamura H."/>
            <person name="Ohtoshi R."/>
            <person name="Tomita M."/>
            <person name="Numata K."/>
            <person name="Arakawa K."/>
        </authorList>
    </citation>
    <scope>NUCLEOTIDE SEQUENCE [LARGE SCALE GENOMIC DNA]</scope>
</reference>
<evidence type="ECO:0000313" key="3">
    <source>
        <dbReference type="Proteomes" id="UP000299102"/>
    </source>
</evidence>
<dbReference type="SMART" id="SM00612">
    <property type="entry name" value="Kelch"/>
    <property type="match status" value="1"/>
</dbReference>
<evidence type="ECO:0000256" key="1">
    <source>
        <dbReference type="ARBA" id="ARBA00022441"/>
    </source>
</evidence>
<name>A0A4C1XC14_EUMVA</name>
<evidence type="ECO:0000313" key="2">
    <source>
        <dbReference type="EMBL" id="GBP61441.1"/>
    </source>
</evidence>
<comment type="caution">
    <text evidence="2">The sequence shown here is derived from an EMBL/GenBank/DDBJ whole genome shotgun (WGS) entry which is preliminary data.</text>
</comment>
<dbReference type="OrthoDB" id="45365at2759"/>
<dbReference type="Pfam" id="PF01344">
    <property type="entry name" value="Kelch_1"/>
    <property type="match status" value="1"/>
</dbReference>
<dbReference type="Proteomes" id="UP000299102">
    <property type="component" value="Unassembled WGS sequence"/>
</dbReference>
<keyword evidence="1" id="KW-0880">Kelch repeat</keyword>
<dbReference type="EMBL" id="BGZK01000814">
    <property type="protein sequence ID" value="GBP61441.1"/>
    <property type="molecule type" value="Genomic_DNA"/>
</dbReference>
<dbReference type="InterPro" id="IPR015915">
    <property type="entry name" value="Kelch-typ_b-propeller"/>
</dbReference>
<dbReference type="InterPro" id="IPR006652">
    <property type="entry name" value="Kelch_1"/>
</dbReference>
<dbReference type="Gene3D" id="2.120.10.80">
    <property type="entry name" value="Kelch-type beta propeller"/>
    <property type="match status" value="1"/>
</dbReference>
<organism evidence="2 3">
    <name type="scientific">Eumeta variegata</name>
    <name type="common">Bagworm moth</name>
    <name type="synonym">Eumeta japonica</name>
    <dbReference type="NCBI Taxonomy" id="151549"/>
    <lineage>
        <taxon>Eukaryota</taxon>
        <taxon>Metazoa</taxon>
        <taxon>Ecdysozoa</taxon>
        <taxon>Arthropoda</taxon>
        <taxon>Hexapoda</taxon>
        <taxon>Insecta</taxon>
        <taxon>Pterygota</taxon>
        <taxon>Neoptera</taxon>
        <taxon>Endopterygota</taxon>
        <taxon>Lepidoptera</taxon>
        <taxon>Glossata</taxon>
        <taxon>Ditrysia</taxon>
        <taxon>Tineoidea</taxon>
        <taxon>Psychidae</taxon>
        <taxon>Oiketicinae</taxon>
        <taxon>Eumeta</taxon>
    </lineage>
</organism>
<keyword evidence="3" id="KW-1185">Reference proteome</keyword>
<accession>A0A4C1XC14</accession>
<dbReference type="AlphaFoldDB" id="A0A4C1XC14"/>